<name>A0A8H3DYC2_9AGAM</name>
<reference evidence="1" key="1">
    <citation type="submission" date="2021-01" db="EMBL/GenBank/DDBJ databases">
        <authorList>
            <person name="Kaushik A."/>
        </authorList>
    </citation>
    <scope>NUCLEOTIDE SEQUENCE</scope>
    <source>
        <strain evidence="1">AG5</strain>
    </source>
</reference>
<dbReference type="EMBL" id="CAJNJQ010000933">
    <property type="protein sequence ID" value="CAE7109882.1"/>
    <property type="molecule type" value="Genomic_DNA"/>
</dbReference>
<dbReference type="AlphaFoldDB" id="A0A8H3DYC2"/>
<accession>A0A8H3DYC2</accession>
<evidence type="ECO:0000313" key="1">
    <source>
        <dbReference type="EMBL" id="CAE7109882.1"/>
    </source>
</evidence>
<sequence>MHRTPSTPENQPFVQAFTRVYQRYLFLAPGYPSSWGWQHDYIIKLLKEHASKEQELDTDDSKLVLHAYLNCLHILSDSSPVHPRIRPPLAVQLLEYIVTIVGDG</sequence>
<comment type="caution">
    <text evidence="1">The sequence shown here is derived from an EMBL/GenBank/DDBJ whole genome shotgun (WGS) entry which is preliminary data.</text>
</comment>
<gene>
    <name evidence="1" type="ORF">RDB_LOCUS47319</name>
</gene>
<organism evidence="1 2">
    <name type="scientific">Rhizoctonia solani</name>
    <dbReference type="NCBI Taxonomy" id="456999"/>
    <lineage>
        <taxon>Eukaryota</taxon>
        <taxon>Fungi</taxon>
        <taxon>Dikarya</taxon>
        <taxon>Basidiomycota</taxon>
        <taxon>Agaricomycotina</taxon>
        <taxon>Agaricomycetes</taxon>
        <taxon>Cantharellales</taxon>
        <taxon>Ceratobasidiaceae</taxon>
        <taxon>Rhizoctonia</taxon>
    </lineage>
</organism>
<protein>
    <submittedName>
        <fullName evidence="1">Uncharacterized protein</fullName>
    </submittedName>
</protein>
<proteinExistence type="predicted"/>
<dbReference type="Proteomes" id="UP000663827">
    <property type="component" value="Unassembled WGS sequence"/>
</dbReference>
<evidence type="ECO:0000313" key="2">
    <source>
        <dbReference type="Proteomes" id="UP000663827"/>
    </source>
</evidence>